<feature type="transmembrane region" description="Helical" evidence="7">
    <location>
        <begin position="142"/>
        <end position="159"/>
    </location>
</feature>
<accession>A0A8X6WLL2</accession>
<evidence type="ECO:0000256" key="3">
    <source>
        <dbReference type="ARBA" id="ARBA00022692"/>
    </source>
</evidence>
<organism evidence="8 9">
    <name type="scientific">Trichonephila inaurata madagascariensis</name>
    <dbReference type="NCBI Taxonomy" id="2747483"/>
    <lineage>
        <taxon>Eukaryota</taxon>
        <taxon>Metazoa</taxon>
        <taxon>Ecdysozoa</taxon>
        <taxon>Arthropoda</taxon>
        <taxon>Chelicerata</taxon>
        <taxon>Arachnida</taxon>
        <taxon>Araneae</taxon>
        <taxon>Araneomorphae</taxon>
        <taxon>Entelegynae</taxon>
        <taxon>Araneoidea</taxon>
        <taxon>Nephilidae</taxon>
        <taxon>Trichonephila</taxon>
        <taxon>Trichonephila inaurata</taxon>
    </lineage>
</organism>
<dbReference type="EMBL" id="BMAV01000272">
    <property type="protein sequence ID" value="GFY37358.1"/>
    <property type="molecule type" value="Genomic_DNA"/>
</dbReference>
<dbReference type="Proteomes" id="UP000886998">
    <property type="component" value="Unassembled WGS sequence"/>
</dbReference>
<feature type="region of interest" description="Disordered" evidence="6">
    <location>
        <begin position="426"/>
        <end position="487"/>
    </location>
</feature>
<evidence type="ECO:0000313" key="9">
    <source>
        <dbReference type="Proteomes" id="UP000886998"/>
    </source>
</evidence>
<gene>
    <name evidence="8" type="primary">TMEM151B</name>
    <name evidence="8" type="ORF">TNIN_338761</name>
</gene>
<dbReference type="PANTHER" id="PTHR31893">
    <property type="entry name" value="TRANSMEMBRANE PROTEIN 151 HOMOLOG"/>
    <property type="match status" value="1"/>
</dbReference>
<name>A0A8X6WLL2_9ARAC</name>
<dbReference type="Pfam" id="PF14857">
    <property type="entry name" value="TMEM151"/>
    <property type="match status" value="1"/>
</dbReference>
<comment type="caution">
    <text evidence="8">The sequence shown here is derived from an EMBL/GenBank/DDBJ whole genome shotgun (WGS) entry which is preliminary data.</text>
</comment>
<sequence>MADHFTLRMSSVSRFSTIKRALRGLAISSIKMDWILIIPAKNLTQSSKISSYTPEQSRCLYERHAAMCPQPDAQTQRPQKISFLKSLKQGGHLKCLLLTILILGCIAVIIWCRVAQVSRLVINFHNFPVSSREKTSPCDEGYIYIPVAFMVMLYLVYLVECWHSSTRLELTYKVDMSDVNRYIEQMRESQPIIWWKAISYHYIRRTRQVTRYRNGDAYTTSQLYYERVNTRVSASCFVYTNCGSRDISKKLVDLEKHPATKIRFSKGFAFASLDAASDFEEQRMRFFRENERYDEYMEMREGLDLLGVDFQEYMITFAGKDKLPWYVSQATFWVFSLLLLSWPLRVVIDSQTAYVHYQVTKLFGSNPAAPSNTRENQMSRNSTADSVEMERLIENQLNYAPSYSEAVLYDSSYPFSSSLESGLHMDTFNQLPSNHRPPRRPSSSRSEDRELIAPGRNRIPKSISQPFKPFQESGRPNFNHRPTPRCSRETPPCYDEALLYSYPLVRYMNLRRSATDRDLSTFRPLRTSWSSLFHWMKRNNETDL</sequence>
<evidence type="ECO:0000256" key="6">
    <source>
        <dbReference type="SAM" id="MobiDB-lite"/>
    </source>
</evidence>
<dbReference type="AlphaFoldDB" id="A0A8X6WLL2"/>
<evidence type="ECO:0000313" key="8">
    <source>
        <dbReference type="EMBL" id="GFY37358.1"/>
    </source>
</evidence>
<evidence type="ECO:0000256" key="2">
    <source>
        <dbReference type="ARBA" id="ARBA00009583"/>
    </source>
</evidence>
<feature type="transmembrane region" description="Helical" evidence="7">
    <location>
        <begin position="95"/>
        <end position="122"/>
    </location>
</feature>
<comment type="similarity">
    <text evidence="2">Belongs to the TMEM151 family.</text>
</comment>
<keyword evidence="9" id="KW-1185">Reference proteome</keyword>
<dbReference type="InterPro" id="IPR026767">
    <property type="entry name" value="Tmem151"/>
</dbReference>
<evidence type="ECO:0000256" key="4">
    <source>
        <dbReference type="ARBA" id="ARBA00022989"/>
    </source>
</evidence>
<keyword evidence="4 7" id="KW-1133">Transmembrane helix</keyword>
<protein>
    <submittedName>
        <fullName evidence="8">Transmembrane protein 151B</fullName>
    </submittedName>
</protein>
<comment type="subcellular location">
    <subcellularLocation>
        <location evidence="1">Membrane</location>
        <topology evidence="1">Multi-pass membrane protein</topology>
    </subcellularLocation>
</comment>
<dbReference type="GO" id="GO:0016020">
    <property type="term" value="C:membrane"/>
    <property type="evidence" value="ECO:0007669"/>
    <property type="project" value="UniProtKB-SubCell"/>
</dbReference>
<reference evidence="8" key="1">
    <citation type="submission" date="2020-08" db="EMBL/GenBank/DDBJ databases">
        <title>Multicomponent nature underlies the extraordinary mechanical properties of spider dragline silk.</title>
        <authorList>
            <person name="Kono N."/>
            <person name="Nakamura H."/>
            <person name="Mori M."/>
            <person name="Yoshida Y."/>
            <person name="Ohtoshi R."/>
            <person name="Malay A.D."/>
            <person name="Moran D.A.P."/>
            <person name="Tomita M."/>
            <person name="Numata K."/>
            <person name="Arakawa K."/>
        </authorList>
    </citation>
    <scope>NUCLEOTIDE SEQUENCE</scope>
</reference>
<feature type="transmembrane region" description="Helical" evidence="7">
    <location>
        <begin position="323"/>
        <end position="344"/>
    </location>
</feature>
<evidence type="ECO:0000256" key="1">
    <source>
        <dbReference type="ARBA" id="ARBA00004141"/>
    </source>
</evidence>
<dbReference type="PANTHER" id="PTHR31893:SF5">
    <property type="entry name" value="TRANSMEMBRANE PROTEIN 151 HOMOLOG"/>
    <property type="match status" value="1"/>
</dbReference>
<evidence type="ECO:0000256" key="7">
    <source>
        <dbReference type="SAM" id="Phobius"/>
    </source>
</evidence>
<keyword evidence="3 7" id="KW-0812">Transmembrane</keyword>
<proteinExistence type="inferred from homology"/>
<evidence type="ECO:0000256" key="5">
    <source>
        <dbReference type="ARBA" id="ARBA00023136"/>
    </source>
</evidence>
<dbReference type="OrthoDB" id="190434at2759"/>
<keyword evidence="5 7" id="KW-0472">Membrane</keyword>